<reference evidence="3" key="2">
    <citation type="submission" date="2004-02" db="EMBL/GenBank/DDBJ databases">
        <authorList>
            <consortium name="Genoscope"/>
            <consortium name="Whitehead Institute Centre for Genome Research"/>
        </authorList>
    </citation>
    <scope>NUCLEOTIDE SEQUENCE</scope>
</reference>
<feature type="region of interest" description="Disordered" evidence="1">
    <location>
        <begin position="56"/>
        <end position="75"/>
    </location>
</feature>
<gene>
    <name evidence="3" type="ORF">GSTENG00004524001</name>
</gene>
<dbReference type="KEGG" id="tng:GSTEN00004524G001"/>
<protein>
    <submittedName>
        <fullName evidence="3">Chromosome undetermined SCAF7483, whole genome shotgun sequence</fullName>
    </submittedName>
</protein>
<reference evidence="3" key="1">
    <citation type="journal article" date="2004" name="Nature">
        <title>Genome duplication in the teleost fish Tetraodon nigroviridis reveals the early vertebrate proto-karyotype.</title>
        <authorList>
            <person name="Jaillon O."/>
            <person name="Aury J.-M."/>
            <person name="Brunet F."/>
            <person name="Petit J.-L."/>
            <person name="Stange-Thomann N."/>
            <person name="Mauceli E."/>
            <person name="Bouneau L."/>
            <person name="Fischer C."/>
            <person name="Ozouf-Costaz C."/>
            <person name="Bernot A."/>
            <person name="Nicaud S."/>
            <person name="Jaffe D."/>
            <person name="Fisher S."/>
            <person name="Lutfalla G."/>
            <person name="Dossat C."/>
            <person name="Segurens B."/>
            <person name="Dasilva C."/>
            <person name="Salanoubat M."/>
            <person name="Levy M."/>
            <person name="Boudet N."/>
            <person name="Castellano S."/>
            <person name="Anthouard V."/>
            <person name="Jubin C."/>
            <person name="Castelli V."/>
            <person name="Katinka M."/>
            <person name="Vacherie B."/>
            <person name="Biemont C."/>
            <person name="Skalli Z."/>
            <person name="Cattolico L."/>
            <person name="Poulain J."/>
            <person name="De Berardinis V."/>
            <person name="Cruaud C."/>
            <person name="Duprat S."/>
            <person name="Brottier P."/>
            <person name="Coutanceau J.-P."/>
            <person name="Gouzy J."/>
            <person name="Parra G."/>
            <person name="Lardier G."/>
            <person name="Chapple C."/>
            <person name="McKernan K.J."/>
            <person name="McEwan P."/>
            <person name="Bosak S."/>
            <person name="Kellis M."/>
            <person name="Volff J.-N."/>
            <person name="Guigo R."/>
            <person name="Zody M.C."/>
            <person name="Mesirov J."/>
            <person name="Lindblad-Toh K."/>
            <person name="Birren B."/>
            <person name="Nusbaum C."/>
            <person name="Kahn D."/>
            <person name="Robinson-Rechavi M."/>
            <person name="Laudet V."/>
            <person name="Schachter V."/>
            <person name="Quetier F."/>
            <person name="Saurin W."/>
            <person name="Scarpelli C."/>
            <person name="Wincker P."/>
            <person name="Lander E.S."/>
            <person name="Weissenbach J."/>
            <person name="Roest Crollius H."/>
        </authorList>
    </citation>
    <scope>NUCLEOTIDE SEQUENCE [LARGE SCALE GENOMIC DNA]</scope>
</reference>
<dbReference type="InterPro" id="IPR022708">
    <property type="entry name" value="Atg1-like_tMIT"/>
</dbReference>
<dbReference type="Pfam" id="PF12063">
    <property type="entry name" value="ATG1-like_MIT1"/>
    <property type="match status" value="1"/>
</dbReference>
<dbReference type="OrthoDB" id="346907at2759"/>
<dbReference type="GO" id="GO:0004674">
    <property type="term" value="F:protein serine/threonine kinase activity"/>
    <property type="evidence" value="ECO:0007669"/>
    <property type="project" value="InterPro"/>
</dbReference>
<sequence length="223" mass="24903">MILKEAFGFHLFENRSDVDVGCLKKLTVVNSLGQFLLGKLILAPEQASWQRHHRCDSKQQSVLSPSRAPCGNTDGGADPSHFAEQLVLCMKAEEFLSAALHAAKDNITSGQLLPSNTVKRVIRKLNEQYKTCVTQCHSLNRGLQTFLLDKQKLMDRFSGLTAEKLLYSHAVHMVSGRRTLLPLRGSLPALTSNAGVLRCRLQRWMRCFTAAPLRCSATRRHCC</sequence>
<proteinExistence type="predicted"/>
<organism evidence="3">
    <name type="scientific">Tetraodon nigroviridis</name>
    <name type="common">Spotted green pufferfish</name>
    <name type="synonym">Chelonodon nigroviridis</name>
    <dbReference type="NCBI Taxonomy" id="99883"/>
    <lineage>
        <taxon>Eukaryota</taxon>
        <taxon>Metazoa</taxon>
        <taxon>Chordata</taxon>
        <taxon>Craniata</taxon>
        <taxon>Vertebrata</taxon>
        <taxon>Euteleostomi</taxon>
        <taxon>Actinopterygii</taxon>
        <taxon>Neopterygii</taxon>
        <taxon>Teleostei</taxon>
        <taxon>Neoteleostei</taxon>
        <taxon>Acanthomorphata</taxon>
        <taxon>Eupercaria</taxon>
        <taxon>Tetraodontiformes</taxon>
        <taxon>Tetradontoidea</taxon>
        <taxon>Tetraodontidae</taxon>
        <taxon>Tetraodon</taxon>
    </lineage>
</organism>
<evidence type="ECO:0000256" key="1">
    <source>
        <dbReference type="SAM" id="MobiDB-lite"/>
    </source>
</evidence>
<name>Q4T9Y8_TETNG</name>
<dbReference type="AlphaFoldDB" id="Q4T9Y8"/>
<evidence type="ECO:0000259" key="2">
    <source>
        <dbReference type="Pfam" id="PF12063"/>
    </source>
</evidence>
<feature type="domain" description="Serine/threonine-protein kinase Atg1-like tMIT" evidence="2">
    <location>
        <begin position="83"/>
        <end position="145"/>
    </location>
</feature>
<accession>Q4T9Y8</accession>
<evidence type="ECO:0000313" key="3">
    <source>
        <dbReference type="EMBL" id="CAF90294.1"/>
    </source>
</evidence>
<dbReference type="EMBL" id="CAAE01007483">
    <property type="protein sequence ID" value="CAF90294.1"/>
    <property type="molecule type" value="Genomic_DNA"/>
</dbReference>